<evidence type="ECO:0000256" key="6">
    <source>
        <dbReference type="ARBA" id="ARBA00022801"/>
    </source>
</evidence>
<organism evidence="10 11">
    <name type="scientific">Chloracidobacterium sp. N</name>
    <dbReference type="NCBI Taxonomy" id="2821540"/>
    <lineage>
        <taxon>Bacteria</taxon>
        <taxon>Pseudomonadati</taxon>
        <taxon>Acidobacteriota</taxon>
        <taxon>Terriglobia</taxon>
        <taxon>Terriglobales</taxon>
        <taxon>Acidobacteriaceae</taxon>
        <taxon>Chloracidobacterium</taxon>
        <taxon>Chloracidobacterium aggregatum</taxon>
    </lineage>
</organism>
<evidence type="ECO:0000313" key="11">
    <source>
        <dbReference type="Proteomes" id="UP000677668"/>
    </source>
</evidence>
<evidence type="ECO:0000256" key="2">
    <source>
        <dbReference type="ARBA" id="ARBA00022694"/>
    </source>
</evidence>
<keyword evidence="11" id="KW-1185">Reference proteome</keyword>
<feature type="binding site" evidence="8">
    <location>
        <position position="141"/>
    </location>
    <ligand>
        <name>Zn(2+)</name>
        <dbReference type="ChEBI" id="CHEBI:29105"/>
        <label>1</label>
        <note>catalytic</note>
    </ligand>
</feature>
<evidence type="ECO:0000313" key="10">
    <source>
        <dbReference type="EMBL" id="QUV95036.1"/>
    </source>
</evidence>
<evidence type="ECO:0000256" key="1">
    <source>
        <dbReference type="ARBA" id="ARBA00011738"/>
    </source>
</evidence>
<dbReference type="SMART" id="SM00849">
    <property type="entry name" value="Lactamase_B"/>
    <property type="match status" value="1"/>
</dbReference>
<dbReference type="PANTHER" id="PTHR46018">
    <property type="entry name" value="ZINC PHOSPHODIESTERASE ELAC PROTEIN 1"/>
    <property type="match status" value="1"/>
</dbReference>
<dbReference type="GO" id="GO:0042781">
    <property type="term" value="F:3'-tRNA processing endoribonuclease activity"/>
    <property type="evidence" value="ECO:0007669"/>
    <property type="project" value="UniProtKB-EC"/>
</dbReference>
<feature type="active site" description="Proton acceptor" evidence="8">
    <location>
        <position position="67"/>
    </location>
</feature>
<keyword evidence="7 8" id="KW-0862">Zinc</keyword>
<dbReference type="InterPro" id="IPR013471">
    <property type="entry name" value="RNase_Z/BN"/>
</dbReference>
<evidence type="ECO:0000256" key="3">
    <source>
        <dbReference type="ARBA" id="ARBA00022722"/>
    </source>
</evidence>
<comment type="similarity">
    <text evidence="8">Belongs to the RNase Z family.</text>
</comment>
<evidence type="ECO:0000259" key="9">
    <source>
        <dbReference type="SMART" id="SM00849"/>
    </source>
</evidence>
<keyword evidence="2 8" id="KW-0819">tRNA processing</keyword>
<comment type="subunit">
    <text evidence="1 8">Homodimer.</text>
</comment>
<keyword evidence="6 8" id="KW-0378">Hydrolase</keyword>
<feature type="binding site" evidence="8">
    <location>
        <position position="63"/>
    </location>
    <ligand>
        <name>Zn(2+)</name>
        <dbReference type="ChEBI" id="CHEBI:29105"/>
        <label>1</label>
        <note>catalytic</note>
    </ligand>
</feature>
<dbReference type="Proteomes" id="UP000677668">
    <property type="component" value="Chromosome 2"/>
</dbReference>
<dbReference type="InterPro" id="IPR036866">
    <property type="entry name" value="RibonucZ/Hydroxyglut_hydro"/>
</dbReference>
<dbReference type="HAMAP" id="MF_01818">
    <property type="entry name" value="RNase_Z_BN"/>
    <property type="match status" value="1"/>
</dbReference>
<evidence type="ECO:0000256" key="5">
    <source>
        <dbReference type="ARBA" id="ARBA00022759"/>
    </source>
</evidence>
<evidence type="ECO:0000256" key="4">
    <source>
        <dbReference type="ARBA" id="ARBA00022723"/>
    </source>
</evidence>
<proteinExistence type="inferred from homology"/>
<accession>A0ABX8B620</accession>
<comment type="cofactor">
    <cofactor evidence="8">
        <name>Zn(2+)</name>
        <dbReference type="ChEBI" id="CHEBI:29105"/>
    </cofactor>
    <text evidence="8">Binds 2 Zn(2+) ions.</text>
</comment>
<sequence>MSDRLLIALGTSSQVPTRERNHNGYFVRWDDAGLLFDPGEGTQRQMTHFGVAASDITAIFLTHLHGDHCLGLPGVIQRLSLDGVAHPVDLYYPASGAEYVQRLRRASIFTETAVIREHPVDAPGVICETARFRIEAHPLDHTVESWGYRLVEPDTVALLPEKLEALGLRGPVVGQLKRQGFLDLPNGHRLQVAEVGRAKRGGSFALVMDSRPCAGALALAAGVDTLLCEATFLESEAAEAERYGHMTARQAATVAREAGAGLLVLTHFSRRYRQTETFVQEAAAVHPNVIALSDGMTVPLRHTVHPVRSGVANVVRQRS</sequence>
<evidence type="ECO:0000256" key="8">
    <source>
        <dbReference type="HAMAP-Rule" id="MF_01818"/>
    </source>
</evidence>
<keyword evidence="3 8" id="KW-0540">Nuclease</keyword>
<feature type="binding site" evidence="8">
    <location>
        <position position="267"/>
    </location>
    <ligand>
        <name>Zn(2+)</name>
        <dbReference type="ChEBI" id="CHEBI:29105"/>
        <label>2</label>
        <note>catalytic</note>
    </ligand>
</feature>
<keyword evidence="5 8" id="KW-0255">Endonuclease</keyword>
<evidence type="ECO:0000256" key="7">
    <source>
        <dbReference type="ARBA" id="ARBA00022833"/>
    </source>
</evidence>
<dbReference type="Gene3D" id="3.60.15.10">
    <property type="entry name" value="Ribonuclease Z/Hydroxyacylglutathione hydrolase-like"/>
    <property type="match status" value="1"/>
</dbReference>
<dbReference type="RefSeq" id="WP_211423278.1">
    <property type="nucleotide sequence ID" value="NZ_CP072643.1"/>
</dbReference>
<gene>
    <name evidence="8" type="primary">rnz</name>
    <name evidence="10" type="ORF">J8C05_13490</name>
</gene>
<comment type="catalytic activity">
    <reaction evidence="8">
        <text>Endonucleolytic cleavage of RNA, removing extra 3' nucleotides from tRNA precursor, generating 3' termini of tRNAs. A 3'-hydroxy group is left at the tRNA terminus and a 5'-phosphoryl group is left at the trailer molecule.</text>
        <dbReference type="EC" id="3.1.26.11"/>
    </reaction>
</comment>
<keyword evidence="4 8" id="KW-0479">Metal-binding</keyword>
<reference evidence="10 11" key="1">
    <citation type="submission" date="2021-03" db="EMBL/GenBank/DDBJ databases">
        <title>Genomic and phenotypic characterization of Chloracidobacterium isolates provides evidence for multiple species.</title>
        <authorList>
            <person name="Saini M.K."/>
            <person name="Costas A.M.G."/>
            <person name="Tank M."/>
            <person name="Bryant D.A."/>
        </authorList>
    </citation>
    <scope>NUCLEOTIDE SEQUENCE [LARGE SCALE GENOMIC DNA]</scope>
    <source>
        <strain evidence="10 11">N</strain>
    </source>
</reference>
<dbReference type="EC" id="3.1.26.11" evidence="8"/>
<dbReference type="CDD" id="cd07717">
    <property type="entry name" value="RNaseZ_ZiPD-like_MBL-fold"/>
    <property type="match status" value="1"/>
</dbReference>
<dbReference type="NCBIfam" id="NF000805">
    <property type="entry name" value="PRK00055.2-3"/>
    <property type="match status" value="1"/>
</dbReference>
<feature type="binding site" evidence="8">
    <location>
        <position position="209"/>
    </location>
    <ligand>
        <name>Zn(2+)</name>
        <dbReference type="ChEBI" id="CHEBI:29105"/>
        <label>2</label>
        <note>catalytic</note>
    </ligand>
</feature>
<dbReference type="EMBL" id="CP072643">
    <property type="protein sequence ID" value="QUV95036.1"/>
    <property type="molecule type" value="Genomic_DNA"/>
</dbReference>
<dbReference type="InterPro" id="IPR001279">
    <property type="entry name" value="Metallo-B-lactamas"/>
</dbReference>
<dbReference type="SUPFAM" id="SSF56281">
    <property type="entry name" value="Metallo-hydrolase/oxidoreductase"/>
    <property type="match status" value="1"/>
</dbReference>
<feature type="binding site" evidence="8">
    <location>
        <position position="68"/>
    </location>
    <ligand>
        <name>Zn(2+)</name>
        <dbReference type="ChEBI" id="CHEBI:29105"/>
        <label>2</label>
        <note>catalytic</note>
    </ligand>
</feature>
<comment type="function">
    <text evidence="8">Zinc phosphodiesterase, which displays some tRNA 3'-processing endonuclease activity. Probably involved in tRNA maturation, by removing a 3'-trailer from precursor tRNA.</text>
</comment>
<dbReference type="PANTHER" id="PTHR46018:SF2">
    <property type="entry name" value="ZINC PHOSPHODIESTERASE ELAC PROTEIN 1"/>
    <property type="match status" value="1"/>
</dbReference>
<feature type="domain" description="Metallo-beta-lactamase" evidence="9">
    <location>
        <begin position="21"/>
        <end position="176"/>
    </location>
</feature>
<feature type="binding site" evidence="8">
    <location>
        <position position="67"/>
    </location>
    <ligand>
        <name>Zn(2+)</name>
        <dbReference type="ChEBI" id="CHEBI:29105"/>
        <label>2</label>
        <note>catalytic</note>
    </ligand>
</feature>
<feature type="binding site" evidence="8">
    <location>
        <position position="209"/>
    </location>
    <ligand>
        <name>Zn(2+)</name>
        <dbReference type="ChEBI" id="CHEBI:29105"/>
        <label>1</label>
        <note>catalytic</note>
    </ligand>
</feature>
<protein>
    <recommendedName>
        <fullName evidence="8">Ribonuclease Z</fullName>
        <shortName evidence="8">RNase Z</shortName>
        <ecNumber evidence="8">3.1.26.11</ecNumber>
    </recommendedName>
    <alternativeName>
        <fullName evidence="8">tRNA 3 endonuclease</fullName>
    </alternativeName>
    <alternativeName>
        <fullName evidence="8">tRNase Z</fullName>
    </alternativeName>
</protein>
<feature type="binding site" evidence="8">
    <location>
        <position position="65"/>
    </location>
    <ligand>
        <name>Zn(2+)</name>
        <dbReference type="ChEBI" id="CHEBI:29105"/>
        <label>1</label>
        <note>catalytic</note>
    </ligand>
</feature>
<dbReference type="Pfam" id="PF00753">
    <property type="entry name" value="Lactamase_B"/>
    <property type="match status" value="1"/>
</dbReference>
<name>A0ABX8B620_9BACT</name>